<accession>A0A7I8DAD1</accession>
<feature type="transmembrane region" description="Helical" evidence="8">
    <location>
        <begin position="273"/>
        <end position="289"/>
    </location>
</feature>
<evidence type="ECO:0000256" key="6">
    <source>
        <dbReference type="ARBA" id="ARBA00023136"/>
    </source>
</evidence>
<dbReference type="Proteomes" id="UP000593802">
    <property type="component" value="Chromosome"/>
</dbReference>
<feature type="transmembrane region" description="Helical" evidence="8">
    <location>
        <begin position="156"/>
        <end position="179"/>
    </location>
</feature>
<sequence length="390" mass="45139">MSGKDRISEIQYLRGIAFCAVAMQHVIGVYNQVTISLGESVILAVFLELVKFAVPTFVFITGLVLFYNYNEGVRYPSFIWKRIKEILIPYLIWSVLYAVSFPPDNPFHVSPIREFTHQWITGTAFYHLWFVVMIFQFYLLYPLFQRLMLWFRTIRRQIWLLLVSGILYLAVLWASLYAIPRGLIRFDNPILHALLDKYRDRNFLLWFFYFLLGAVAGLSVSRWRDWIKRIHYWNIPIFLILFAWVTSMLANSINLSNKLKLNANIATSLRPSMFWFSVSSIALVYVLSVQMSQRENWLSHLTESIGKYSYGAYLIHALVLQMIGGFIVRLPIQNHLFGLLLTFVGCVLLSWLLTFALSKLPFGHLLVGTTKKKKPASPLPASSHTTTGSV</sequence>
<feature type="transmembrane region" description="Helical" evidence="8">
    <location>
        <begin position="232"/>
        <end position="253"/>
    </location>
</feature>
<feature type="transmembrane region" description="Helical" evidence="8">
    <location>
        <begin position="12"/>
        <end position="30"/>
    </location>
</feature>
<organism evidence="10 11">
    <name type="scientific">Effusibacillus dendaii</name>
    <dbReference type="NCBI Taxonomy" id="2743772"/>
    <lineage>
        <taxon>Bacteria</taxon>
        <taxon>Bacillati</taxon>
        <taxon>Bacillota</taxon>
        <taxon>Bacilli</taxon>
        <taxon>Bacillales</taxon>
        <taxon>Alicyclobacillaceae</taxon>
        <taxon>Effusibacillus</taxon>
    </lineage>
</organism>
<evidence type="ECO:0000256" key="8">
    <source>
        <dbReference type="SAM" id="Phobius"/>
    </source>
</evidence>
<keyword evidence="11" id="KW-1185">Reference proteome</keyword>
<feature type="transmembrane region" description="Helical" evidence="8">
    <location>
        <begin position="203"/>
        <end position="220"/>
    </location>
</feature>
<keyword evidence="4 8" id="KW-0812">Transmembrane</keyword>
<protein>
    <submittedName>
        <fullName evidence="10">Membrane protein</fullName>
    </submittedName>
</protein>
<feature type="transmembrane region" description="Helical" evidence="8">
    <location>
        <begin position="123"/>
        <end position="144"/>
    </location>
</feature>
<feature type="domain" description="Acyltransferase 3" evidence="9">
    <location>
        <begin position="8"/>
        <end position="352"/>
    </location>
</feature>
<reference evidence="10 11" key="1">
    <citation type="submission" date="2020-08" db="EMBL/GenBank/DDBJ databases">
        <title>Complete Genome Sequence of Effusibacillus dendaii Strain skT53, Isolated from Farmland soil.</title>
        <authorList>
            <person name="Konishi T."/>
            <person name="Kawasaki H."/>
        </authorList>
    </citation>
    <scope>NUCLEOTIDE SEQUENCE [LARGE SCALE GENOMIC DNA]</scope>
    <source>
        <strain evidence="11">skT53</strain>
    </source>
</reference>
<evidence type="ECO:0000256" key="3">
    <source>
        <dbReference type="ARBA" id="ARBA00022475"/>
    </source>
</evidence>
<keyword evidence="3" id="KW-1003">Cell membrane</keyword>
<evidence type="ECO:0000256" key="4">
    <source>
        <dbReference type="ARBA" id="ARBA00022692"/>
    </source>
</evidence>
<name>A0A7I8DAD1_9BACL</name>
<proteinExistence type="inferred from homology"/>
<dbReference type="Pfam" id="PF01757">
    <property type="entry name" value="Acyl_transf_3"/>
    <property type="match status" value="1"/>
</dbReference>
<comment type="similarity">
    <text evidence="2">Belongs to the acyltransferase 3 family.</text>
</comment>
<feature type="region of interest" description="Disordered" evidence="7">
    <location>
        <begin position="370"/>
        <end position="390"/>
    </location>
</feature>
<dbReference type="GO" id="GO:0016413">
    <property type="term" value="F:O-acetyltransferase activity"/>
    <property type="evidence" value="ECO:0007669"/>
    <property type="project" value="TreeGrafter"/>
</dbReference>
<evidence type="ECO:0000313" key="11">
    <source>
        <dbReference type="Proteomes" id="UP000593802"/>
    </source>
</evidence>
<feature type="transmembrane region" description="Helical" evidence="8">
    <location>
        <begin position="86"/>
        <end position="103"/>
    </location>
</feature>
<feature type="transmembrane region" description="Helical" evidence="8">
    <location>
        <begin position="310"/>
        <end position="330"/>
    </location>
</feature>
<evidence type="ECO:0000313" key="10">
    <source>
        <dbReference type="EMBL" id="BCJ87064.1"/>
    </source>
</evidence>
<evidence type="ECO:0000256" key="2">
    <source>
        <dbReference type="ARBA" id="ARBA00007400"/>
    </source>
</evidence>
<dbReference type="AlphaFoldDB" id="A0A7I8DAD1"/>
<dbReference type="PANTHER" id="PTHR40074">
    <property type="entry name" value="O-ACETYLTRANSFERASE WECH"/>
    <property type="match status" value="1"/>
</dbReference>
<dbReference type="GO" id="GO:0009246">
    <property type="term" value="P:enterobacterial common antigen biosynthetic process"/>
    <property type="evidence" value="ECO:0007669"/>
    <property type="project" value="TreeGrafter"/>
</dbReference>
<keyword evidence="6 8" id="KW-0472">Membrane</keyword>
<evidence type="ECO:0000259" key="9">
    <source>
        <dbReference type="Pfam" id="PF01757"/>
    </source>
</evidence>
<comment type="subcellular location">
    <subcellularLocation>
        <location evidence="1">Cell membrane</location>
        <topology evidence="1">Multi-pass membrane protein</topology>
    </subcellularLocation>
</comment>
<dbReference type="PANTHER" id="PTHR40074:SF2">
    <property type="entry name" value="O-ACETYLTRANSFERASE WECH"/>
    <property type="match status" value="1"/>
</dbReference>
<dbReference type="InterPro" id="IPR002656">
    <property type="entry name" value="Acyl_transf_3_dom"/>
</dbReference>
<dbReference type="EMBL" id="AP023366">
    <property type="protein sequence ID" value="BCJ87064.1"/>
    <property type="molecule type" value="Genomic_DNA"/>
</dbReference>
<feature type="transmembrane region" description="Helical" evidence="8">
    <location>
        <begin position="42"/>
        <end position="66"/>
    </location>
</feature>
<gene>
    <name evidence="10" type="ORF">skT53_20490</name>
</gene>
<dbReference type="GO" id="GO:0005886">
    <property type="term" value="C:plasma membrane"/>
    <property type="evidence" value="ECO:0007669"/>
    <property type="project" value="UniProtKB-SubCell"/>
</dbReference>
<evidence type="ECO:0000256" key="1">
    <source>
        <dbReference type="ARBA" id="ARBA00004651"/>
    </source>
</evidence>
<evidence type="ECO:0000256" key="7">
    <source>
        <dbReference type="SAM" id="MobiDB-lite"/>
    </source>
</evidence>
<evidence type="ECO:0000256" key="5">
    <source>
        <dbReference type="ARBA" id="ARBA00022989"/>
    </source>
</evidence>
<dbReference type="KEGG" id="eff:skT53_20490"/>
<feature type="transmembrane region" description="Helical" evidence="8">
    <location>
        <begin position="336"/>
        <end position="357"/>
    </location>
</feature>
<dbReference type="RefSeq" id="WP_200756697.1">
    <property type="nucleotide sequence ID" value="NZ_AP023366.1"/>
</dbReference>
<keyword evidence="5 8" id="KW-1133">Transmembrane helix</keyword>